<feature type="compositionally biased region" description="Pro residues" evidence="2">
    <location>
        <begin position="439"/>
        <end position="452"/>
    </location>
</feature>
<dbReference type="EMBL" id="GBHO01004536">
    <property type="protein sequence ID" value="JAG39068.1"/>
    <property type="molecule type" value="Transcribed_RNA"/>
</dbReference>
<evidence type="ECO:0000256" key="2">
    <source>
        <dbReference type="SAM" id="MobiDB-lite"/>
    </source>
</evidence>
<sequence>MDSDSSNDGEERRNGSFKKWENRANSDVSDDENFSRGAKSIDSPPESPPRGGGNLDSPPASPAQGVESPHSAYSGSSRSSQGSRGSSPARPETPQSPPMNNRSPGSPQRGGNDTPASSPIRSPPNMDSPRSSPERMCPRTPPESPGSSPDRRGRPKTPMSSPEGSRDRQRESPVSSPDHPKSPQSSPGRKSMSRSPERRSGSSRFERLERTKFTPPSSPTRRRPRSPLSRLMNAPDSPASSDDGRSNISSNSSLGSHKFGSPKKSPPPPKIEIKSHGEDLSDVSDIESIGSEIDQEKKVSSPLTIDDEDKKDKGSVSGLNPLEEAEQLDFEAEEEPKPIEDMKPSEDVNEAQANGSKKANASSDKETGDDEEEGEVKELEDGEITDEGENRPEETEPRPVCRFFSRGQCTWGSSCRHSHVEHVEDGHLAGTSSHEDMNLPPPQPSGPILPSPQPGLLMPPVMAHGGSGFIPNFHGMRGHPRFFRPWLRGGRGIGVRFFGPRFVHPGVTDKGNYTMFDMVRPLVAMNSGPPPPMHMFPGGPIEPMYGPRPMERPMMGPAGPPFQQPVMRRDEPPGESAWERGLRQAKEMLRRSTKRKETDVDFEEKKMNLSLAGTDEYDKENDYYTPRPSSPVFADEVYHERYPPPKETGEKRYRSVSDRFADYPPPQYYPPGGREQWFDDRAPREGRYHHHSSRHPQDFERSRSERGRGGNSVPPDDYYDSRSSRKKYSSREVTVQRSEKSDRSWKETSPSPRPRGSERTGPVRGDEWQDPWMRSKSPMRKGRPTSRSRKKSYSSRSSYSTSSKRKLSEALSGRSSSSRSSSYSSYSRSRSRSRSSGSRSPSRSRSRSSFTRRKTSPPPKRTKSPFSRDRRLDAERSLHMNPPAPSPRSLATSPPPRRNPTPPSDRSSRNLSARILAAAIRDRSSSRSSSGSDSSGSSSDSSSDSGSSSSSSRGASPPSRVPPKVGPTRKKIEIDEKMAIHAMKAKAMDALKISGQKQQIKLTLKGNTGERLPQTAPTSRKRVAESPEDEDDDAPAAKKKGAPASRREELLKQLKAVEDAIARKRSKT</sequence>
<name>A0A0A9Z6T0_LYGHE</name>
<gene>
    <name evidence="4" type="primary">Zc3h18_9</name>
    <name evidence="4" type="ORF">CM83_66075</name>
</gene>
<dbReference type="InterPro" id="IPR000571">
    <property type="entry name" value="Znf_CCCH"/>
</dbReference>
<keyword evidence="1" id="KW-0479">Metal-binding</keyword>
<feature type="compositionally biased region" description="Polar residues" evidence="2">
    <location>
        <begin position="351"/>
        <end position="362"/>
    </location>
</feature>
<feature type="compositionally biased region" description="Basic and acidic residues" evidence="2">
    <location>
        <begin position="636"/>
        <end position="661"/>
    </location>
</feature>
<feature type="compositionally biased region" description="Polar residues" evidence="2">
    <location>
        <begin position="98"/>
        <end position="120"/>
    </location>
</feature>
<feature type="compositionally biased region" description="Basic and acidic residues" evidence="2">
    <location>
        <begin position="335"/>
        <end position="346"/>
    </location>
</feature>
<feature type="compositionally biased region" description="Basic and acidic residues" evidence="2">
    <location>
        <begin position="388"/>
        <end position="399"/>
    </location>
</feature>
<feature type="compositionally biased region" description="Low complexity" evidence="2">
    <location>
        <begin position="926"/>
        <end position="958"/>
    </location>
</feature>
<dbReference type="PROSITE" id="PS50103">
    <property type="entry name" value="ZF_C3H1"/>
    <property type="match status" value="1"/>
</dbReference>
<evidence type="ECO:0000256" key="1">
    <source>
        <dbReference type="PROSITE-ProRule" id="PRU00723"/>
    </source>
</evidence>
<feature type="compositionally biased region" description="Acidic residues" evidence="2">
    <location>
        <begin position="323"/>
        <end position="334"/>
    </location>
</feature>
<dbReference type="InterPro" id="IPR052647">
    <property type="entry name" value="Zinc_finger_CCCH-type"/>
</dbReference>
<feature type="compositionally biased region" description="Low complexity" evidence="2">
    <location>
        <begin position="909"/>
        <end position="919"/>
    </location>
</feature>
<feature type="compositionally biased region" description="Acidic residues" evidence="2">
    <location>
        <begin position="367"/>
        <end position="387"/>
    </location>
</feature>
<feature type="compositionally biased region" description="Basic and acidic residues" evidence="2">
    <location>
        <begin position="695"/>
        <end position="708"/>
    </location>
</feature>
<feature type="compositionally biased region" description="Basic and acidic residues" evidence="2">
    <location>
        <begin position="676"/>
        <end position="686"/>
    </location>
</feature>
<protein>
    <submittedName>
        <fullName evidence="4">Zinc finger CCCH domain-containing protein 18</fullName>
    </submittedName>
</protein>
<organism evidence="4">
    <name type="scientific">Lygus hesperus</name>
    <name type="common">Western plant bug</name>
    <dbReference type="NCBI Taxonomy" id="30085"/>
    <lineage>
        <taxon>Eukaryota</taxon>
        <taxon>Metazoa</taxon>
        <taxon>Ecdysozoa</taxon>
        <taxon>Arthropoda</taxon>
        <taxon>Hexapoda</taxon>
        <taxon>Insecta</taxon>
        <taxon>Pterygota</taxon>
        <taxon>Neoptera</taxon>
        <taxon>Paraneoptera</taxon>
        <taxon>Hemiptera</taxon>
        <taxon>Heteroptera</taxon>
        <taxon>Panheteroptera</taxon>
        <taxon>Cimicomorpha</taxon>
        <taxon>Miridae</taxon>
        <taxon>Mirini</taxon>
        <taxon>Lygus</taxon>
    </lineage>
</organism>
<dbReference type="GO" id="GO:0071011">
    <property type="term" value="C:precatalytic spliceosome"/>
    <property type="evidence" value="ECO:0007669"/>
    <property type="project" value="TreeGrafter"/>
</dbReference>
<dbReference type="PANTHER" id="PTHR46582">
    <property type="entry name" value="ZINC FINGER CCCH DOMAIN-CONTAINING PROTEIN 18"/>
    <property type="match status" value="1"/>
</dbReference>
<feature type="compositionally biased region" description="Basic and acidic residues" evidence="2">
    <location>
        <begin position="195"/>
        <end position="212"/>
    </location>
</feature>
<keyword evidence="1" id="KW-0863">Zinc-finger</keyword>
<dbReference type="PANTHER" id="PTHR46582:SF1">
    <property type="entry name" value="ZINC FINGER CCCH DOMAIN-CONTAINING PROTEIN 18"/>
    <property type="match status" value="1"/>
</dbReference>
<proteinExistence type="predicted"/>
<feature type="zinc finger region" description="C3H1-type" evidence="1">
    <location>
        <begin position="395"/>
        <end position="422"/>
    </location>
</feature>
<feature type="compositionally biased region" description="Basic residues" evidence="2">
    <location>
        <begin position="777"/>
        <end position="793"/>
    </location>
</feature>
<accession>A0A0A9Z6T0</accession>
<feature type="region of interest" description="Disordered" evidence="2">
    <location>
        <begin position="1002"/>
        <end position="1049"/>
    </location>
</feature>
<feature type="region of interest" description="Disordered" evidence="2">
    <location>
        <begin position="1"/>
        <end position="399"/>
    </location>
</feature>
<feature type="compositionally biased region" description="Basic residues" evidence="2">
    <location>
        <begin position="842"/>
        <end position="863"/>
    </location>
</feature>
<feature type="compositionally biased region" description="Basic and acidic residues" evidence="2">
    <location>
        <begin position="737"/>
        <end position="746"/>
    </location>
</feature>
<reference evidence="4" key="1">
    <citation type="journal article" date="2014" name="PLoS ONE">
        <title>Transcriptome-Based Identification of ABC Transporters in the Western Tarnished Plant Bug Lygus hesperus.</title>
        <authorList>
            <person name="Hull J.J."/>
            <person name="Chaney K."/>
            <person name="Geib S.M."/>
            <person name="Fabrick J.A."/>
            <person name="Brent C.S."/>
            <person name="Walsh D."/>
            <person name="Lavine L.C."/>
        </authorList>
    </citation>
    <scope>NUCLEOTIDE SEQUENCE</scope>
</reference>
<feature type="region of interest" description="Disordered" evidence="2">
    <location>
        <begin position="429"/>
        <end position="452"/>
    </location>
</feature>
<feature type="compositionally biased region" description="Low complexity" evidence="2">
    <location>
        <begin position="68"/>
        <end position="90"/>
    </location>
</feature>
<feature type="compositionally biased region" description="Low complexity" evidence="2">
    <location>
        <begin position="812"/>
        <end position="841"/>
    </location>
</feature>
<evidence type="ECO:0000313" key="4">
    <source>
        <dbReference type="EMBL" id="JAG39068.1"/>
    </source>
</evidence>
<feature type="compositionally biased region" description="Basic and acidic residues" evidence="2">
    <location>
        <begin position="866"/>
        <end position="878"/>
    </location>
</feature>
<dbReference type="Gene3D" id="4.10.1000.10">
    <property type="entry name" value="Zinc finger, CCCH-type"/>
    <property type="match status" value="1"/>
</dbReference>
<feature type="domain" description="C3H1-type" evidence="3">
    <location>
        <begin position="395"/>
        <end position="422"/>
    </location>
</feature>
<feature type="compositionally biased region" description="Basic and acidic residues" evidence="2">
    <location>
        <begin position="9"/>
        <end position="24"/>
    </location>
</feature>
<dbReference type="GO" id="GO:0008270">
    <property type="term" value="F:zinc ion binding"/>
    <property type="evidence" value="ECO:0007669"/>
    <property type="project" value="UniProtKB-KW"/>
</dbReference>
<dbReference type="SMART" id="SM00356">
    <property type="entry name" value="ZnF_C3H1"/>
    <property type="match status" value="1"/>
</dbReference>
<feature type="region of interest" description="Disordered" evidence="2">
    <location>
        <begin position="612"/>
        <end position="973"/>
    </location>
</feature>
<dbReference type="AlphaFoldDB" id="A0A0A9Z6T0"/>
<feature type="compositionally biased region" description="Pro residues" evidence="2">
    <location>
        <begin position="893"/>
        <end position="903"/>
    </location>
</feature>
<keyword evidence="1" id="KW-0862">Zinc</keyword>
<evidence type="ECO:0000259" key="3">
    <source>
        <dbReference type="PROSITE" id="PS50103"/>
    </source>
</evidence>
<dbReference type="GO" id="GO:0003723">
    <property type="term" value="F:RNA binding"/>
    <property type="evidence" value="ECO:0007669"/>
    <property type="project" value="TreeGrafter"/>
</dbReference>
<feature type="compositionally biased region" description="Low complexity" evidence="2">
    <location>
        <begin position="246"/>
        <end position="256"/>
    </location>
</feature>
<reference evidence="4" key="2">
    <citation type="submission" date="2014-07" db="EMBL/GenBank/DDBJ databases">
        <authorList>
            <person name="Hull J."/>
        </authorList>
    </citation>
    <scope>NUCLEOTIDE SEQUENCE</scope>
</reference>